<proteinExistence type="predicted"/>
<name>A0ABW9IRG8_STRGJ</name>
<evidence type="ECO:0000313" key="1">
    <source>
        <dbReference type="EMBL" id="MFM9650561.1"/>
    </source>
</evidence>
<dbReference type="RefSeq" id="WP_369280369.1">
    <property type="nucleotide sequence ID" value="NZ_JBJVMW010000015.1"/>
</dbReference>
<dbReference type="Proteomes" id="UP001631993">
    <property type="component" value="Unassembled WGS sequence"/>
</dbReference>
<evidence type="ECO:0000313" key="2">
    <source>
        <dbReference type="Proteomes" id="UP001631993"/>
    </source>
</evidence>
<comment type="caution">
    <text evidence="1">The sequence shown here is derived from an EMBL/GenBank/DDBJ whole genome shotgun (WGS) entry which is preliminary data.</text>
</comment>
<dbReference type="EMBL" id="JBJVNE010000017">
    <property type="protein sequence ID" value="MFM9650561.1"/>
    <property type="molecule type" value="Genomic_DNA"/>
</dbReference>
<dbReference type="SUPFAM" id="SSF48371">
    <property type="entry name" value="ARM repeat"/>
    <property type="match status" value="1"/>
</dbReference>
<protein>
    <submittedName>
        <fullName evidence="1">Mucin-2</fullName>
    </submittedName>
</protein>
<sequence length="489" mass="52171">MTRAVEAAQVPEATAREVTGAGSWDMVAFYSSALDGVAANPALPTPLLLRLIAFDGGGEGPPFQALHRPGLPEPAVAALLTHPILYTRVTFARSGQVEPEQRARLADDPSPEVRATVAEGPDRIHDQRAKVRPLSDAVCGRLLEDPEPSVRDALLRSRHLAPSFLASLVRHPDPAARCAALRVWDELTAAERGTLLADPDPGVRRSAALCACPRDARLTAALLRDPAALPVALRRGLLDRADAERFLAEGIHLAGLAGNPSLPADLVDRLAVDPDDDVRLAVSLRPELTEARRAAIDFTVSPFDRGDVDWVTAGIADQGVLHRAATSAHPLLRRAAARSPHLSPELLRLLAEDTDAVVHTHLAMHHPDTPQEVLMSVYARLGGTFSAWMATGHPRFPREGLAARYADHSNAIYRQLAVRDPAAGPDLIERLSHDPDVRTRQAAASDPRLPLPRLVEALALPELASSAGANPALPPGEMAGVMDEAGVPA</sequence>
<dbReference type="InterPro" id="IPR011989">
    <property type="entry name" value="ARM-like"/>
</dbReference>
<dbReference type="Gene3D" id="1.25.10.10">
    <property type="entry name" value="Leucine-rich Repeat Variant"/>
    <property type="match status" value="1"/>
</dbReference>
<organism evidence="1 2">
    <name type="scientific">Streptomyces galilaeus</name>
    <dbReference type="NCBI Taxonomy" id="33899"/>
    <lineage>
        <taxon>Bacteria</taxon>
        <taxon>Bacillati</taxon>
        <taxon>Actinomycetota</taxon>
        <taxon>Actinomycetes</taxon>
        <taxon>Kitasatosporales</taxon>
        <taxon>Streptomycetaceae</taxon>
        <taxon>Streptomyces</taxon>
    </lineage>
</organism>
<reference evidence="1 2" key="1">
    <citation type="submission" date="2024-12" db="EMBL/GenBank/DDBJ databases">
        <title>Forecasting of Potato common scab and diversities of Pathogenic streptomyces spp. in china.</title>
        <authorList>
            <person name="Handique U."/>
            <person name="Wu J."/>
        </authorList>
    </citation>
    <scope>NUCLEOTIDE SEQUENCE [LARGE SCALE GENOMIC DNA]</scope>
    <source>
        <strain evidence="1 2">ZRIMU1585</strain>
    </source>
</reference>
<accession>A0ABW9IRG8</accession>
<dbReference type="InterPro" id="IPR016024">
    <property type="entry name" value="ARM-type_fold"/>
</dbReference>
<keyword evidence="2" id="KW-1185">Reference proteome</keyword>
<gene>
    <name evidence="1" type="ORF">ACKI1S_30980</name>
</gene>